<organism evidence="4 5">
    <name type="scientific">Saccoglossus kowalevskii</name>
    <name type="common">Acorn worm</name>
    <dbReference type="NCBI Taxonomy" id="10224"/>
    <lineage>
        <taxon>Eukaryota</taxon>
        <taxon>Metazoa</taxon>
        <taxon>Hemichordata</taxon>
        <taxon>Enteropneusta</taxon>
        <taxon>Harrimaniidae</taxon>
        <taxon>Saccoglossus</taxon>
    </lineage>
</organism>
<protein>
    <recommendedName>
        <fullName evidence="2">Proteasome assembly chaperone 1</fullName>
    </recommendedName>
</protein>
<name>A0ABM0GN68_SACKO</name>
<proteinExistence type="inferred from homology"/>
<evidence type="ECO:0000256" key="3">
    <source>
        <dbReference type="ARBA" id="ARBA00023186"/>
    </source>
</evidence>
<keyword evidence="4" id="KW-1185">Reference proteome</keyword>
<dbReference type="Pfam" id="PF16094">
    <property type="entry name" value="PAC1"/>
    <property type="match status" value="1"/>
</dbReference>
<accession>A0ABM0GN68</accession>
<evidence type="ECO:0000313" key="4">
    <source>
        <dbReference type="Proteomes" id="UP000694865"/>
    </source>
</evidence>
<keyword evidence="3" id="KW-0143">Chaperone</keyword>
<dbReference type="Proteomes" id="UP000694865">
    <property type="component" value="Unplaced"/>
</dbReference>
<dbReference type="PANTHER" id="PTHR15069:SF1">
    <property type="entry name" value="PROTEASOME ASSEMBLY CHAPERONE 1"/>
    <property type="match status" value="1"/>
</dbReference>
<evidence type="ECO:0000313" key="5">
    <source>
        <dbReference type="RefSeq" id="XP_002733652.1"/>
    </source>
</evidence>
<reference evidence="5" key="1">
    <citation type="submission" date="2025-08" db="UniProtKB">
        <authorList>
            <consortium name="RefSeq"/>
        </authorList>
    </citation>
    <scope>IDENTIFICATION</scope>
    <source>
        <tissue evidence="5">Testes</tissue>
    </source>
</reference>
<sequence>MATFFGEIVTFPSRAVDEEEDDDDVDQVTAICQPVLRWCPEIRLEISKSPDKTISCKTLIVAVGPVATGFIESYVLSKDDDTLGVVVSGMKQTDGNSFSQTMHTDKSCFIYRLRQHRDIVVCQCNSKVSAEQAFIWTQQVFSNIKQSSQVIILSSLQVTEYKSHSRNHTTPFLNCLCSSTLKTKPVCPYLSQPNTVADLPAAILNYCQVYGIAAVLYVTYSDTAYLEVASMKSFLPLLDVQPLKDIVKINSNIDFTLKKLVELNTSQNPLYL</sequence>
<dbReference type="PANTHER" id="PTHR15069">
    <property type="entry name" value="PROTEASOME ASSEMBLY CHAPERONE 1"/>
    <property type="match status" value="1"/>
</dbReference>
<gene>
    <name evidence="5" type="primary">LOC100371714</name>
</gene>
<dbReference type="RefSeq" id="XP_002733652.1">
    <property type="nucleotide sequence ID" value="XM_002733606.2"/>
</dbReference>
<comment type="similarity">
    <text evidence="1">Belongs to the PSMG1 family.</text>
</comment>
<dbReference type="GeneID" id="100371714"/>
<evidence type="ECO:0000256" key="1">
    <source>
        <dbReference type="ARBA" id="ARBA00005261"/>
    </source>
</evidence>
<dbReference type="InterPro" id="IPR016565">
    <property type="entry name" value="Proteasome_assmbl_chp_1"/>
</dbReference>
<evidence type="ECO:0000256" key="2">
    <source>
        <dbReference type="ARBA" id="ARBA00019180"/>
    </source>
</evidence>